<accession>A0A927D960</accession>
<dbReference type="EMBL" id="JACTAG010000002">
    <property type="protein sequence ID" value="MBD3665041.1"/>
    <property type="molecule type" value="Genomic_DNA"/>
</dbReference>
<dbReference type="Pfam" id="PF02310">
    <property type="entry name" value="B12-binding"/>
    <property type="match status" value="1"/>
</dbReference>
<evidence type="ECO:0000259" key="1">
    <source>
        <dbReference type="PROSITE" id="PS51332"/>
    </source>
</evidence>
<dbReference type="InterPro" id="IPR036724">
    <property type="entry name" value="Cobalamin-bd_sf"/>
</dbReference>
<gene>
    <name evidence="2" type="ORF">H9Q16_14000</name>
</gene>
<keyword evidence="3" id="KW-1185">Reference proteome</keyword>
<sequence length="279" mass="30637">MTDSSDDSLSFSDDVYNQTFAKVTSLRNILPKNSVEMLAREVILRLQKQSLARQHDLESPSPEKIALLSRALMSRDAQAGIDFVHQIRADGATAETVYLVYLQSAALQLGTWWEQDRISFVDVTIGTGHIYAIMRGLRPLFVSRDAPSARKTALFACVPGEDHHLGISMAADLFRNSGWDIDLKTDLDHDALVDHAHQTRAAVVGVSAASDRALPHLAKLVVALNINQPESAIVVSGNICAVAGKAIDLMDVDGQAHDFRSAQEIIESLWQNRQISTLR</sequence>
<proteinExistence type="predicted"/>
<dbReference type="CDD" id="cd02065">
    <property type="entry name" value="B12-binding_like"/>
    <property type="match status" value="1"/>
</dbReference>
<dbReference type="InterPro" id="IPR006158">
    <property type="entry name" value="Cobalamin-bd"/>
</dbReference>
<evidence type="ECO:0000313" key="3">
    <source>
        <dbReference type="Proteomes" id="UP000635142"/>
    </source>
</evidence>
<reference evidence="2" key="1">
    <citation type="submission" date="2020-08" db="EMBL/GenBank/DDBJ databases">
        <title>Sulfitobacter aestuariivivens sp. nov., isolated from a tidal flat.</title>
        <authorList>
            <person name="Park S."/>
            <person name="Yoon J.-H."/>
        </authorList>
    </citation>
    <scope>NUCLEOTIDE SEQUENCE</scope>
    <source>
        <strain evidence="2">TSTF-M16</strain>
    </source>
</reference>
<dbReference type="AlphaFoldDB" id="A0A927D960"/>
<dbReference type="Proteomes" id="UP000635142">
    <property type="component" value="Unassembled WGS sequence"/>
</dbReference>
<dbReference type="RefSeq" id="WP_191076043.1">
    <property type="nucleotide sequence ID" value="NZ_JACTAG010000002.1"/>
</dbReference>
<protein>
    <submittedName>
        <fullName evidence="2">Cobalamin B12-binding domain-containing protein</fullName>
    </submittedName>
</protein>
<dbReference type="GO" id="GO:0046872">
    <property type="term" value="F:metal ion binding"/>
    <property type="evidence" value="ECO:0007669"/>
    <property type="project" value="InterPro"/>
</dbReference>
<dbReference type="PROSITE" id="PS51332">
    <property type="entry name" value="B12_BINDING"/>
    <property type="match status" value="1"/>
</dbReference>
<dbReference type="SUPFAM" id="SSF52242">
    <property type="entry name" value="Cobalamin (vitamin B12)-binding domain"/>
    <property type="match status" value="1"/>
</dbReference>
<comment type="caution">
    <text evidence="2">The sequence shown here is derived from an EMBL/GenBank/DDBJ whole genome shotgun (WGS) entry which is preliminary data.</text>
</comment>
<evidence type="ECO:0000313" key="2">
    <source>
        <dbReference type="EMBL" id="MBD3665041.1"/>
    </source>
</evidence>
<organism evidence="2 3">
    <name type="scientific">Sulfitobacter aestuariivivens</name>
    <dbReference type="NCBI Taxonomy" id="2766981"/>
    <lineage>
        <taxon>Bacteria</taxon>
        <taxon>Pseudomonadati</taxon>
        <taxon>Pseudomonadota</taxon>
        <taxon>Alphaproteobacteria</taxon>
        <taxon>Rhodobacterales</taxon>
        <taxon>Roseobacteraceae</taxon>
        <taxon>Sulfitobacter</taxon>
    </lineage>
</organism>
<dbReference type="GO" id="GO:0031419">
    <property type="term" value="F:cobalamin binding"/>
    <property type="evidence" value="ECO:0007669"/>
    <property type="project" value="InterPro"/>
</dbReference>
<feature type="domain" description="B12-binding" evidence="1">
    <location>
        <begin position="150"/>
        <end position="279"/>
    </location>
</feature>
<dbReference type="Gene3D" id="3.40.50.280">
    <property type="entry name" value="Cobalamin-binding domain"/>
    <property type="match status" value="1"/>
</dbReference>
<name>A0A927D960_9RHOB</name>